<evidence type="ECO:0000256" key="3">
    <source>
        <dbReference type="ARBA" id="ARBA00014580"/>
    </source>
</evidence>
<dbReference type="InterPro" id="IPR036322">
    <property type="entry name" value="WD40_repeat_dom_sf"/>
</dbReference>
<evidence type="ECO:0000256" key="12">
    <source>
        <dbReference type="PROSITE-ProRule" id="PRU00221"/>
    </source>
</evidence>
<accession>A0A9Q1DJU5</accession>
<evidence type="ECO:0000256" key="1">
    <source>
        <dbReference type="ARBA" id="ARBA00004123"/>
    </source>
</evidence>
<dbReference type="Gene3D" id="2.130.10.10">
    <property type="entry name" value="YVTN repeat-like/Quinoprotein amine dehydrogenase"/>
    <property type="match status" value="2"/>
</dbReference>
<evidence type="ECO:0000256" key="9">
    <source>
        <dbReference type="ARBA" id="ARBA00023204"/>
    </source>
</evidence>
<keyword evidence="10" id="KW-0539">Nucleus</keyword>
<name>A0A9Q1DJU5_CONCO</name>
<dbReference type="GO" id="GO:0005634">
    <property type="term" value="C:nucleus"/>
    <property type="evidence" value="ECO:0007669"/>
    <property type="project" value="UniProtKB-SubCell"/>
</dbReference>
<sequence>MSHKKTMAEKKVIKDTSEPQQTHGTAPCGGRKRHNEASEESISKRLRKKMDGQTVVKTGGDPQTNGKCHEYALSYAAVLSRAIPAVPGPRLYRTTSPFDRRVTCLEWHPTHPSTLAIASKGGNIVLTYYETLNNTTIIQGIWNHRLHKAKVTHAEFNPCCDWLLATASVDHTVKLWDLRSIKDKTSFLHEMPHEKAVNSAYFSPVDGSKLLTTDQYDEIRVYCSSDWSKPQKVISHPHRQFQHLTPIKATWHPMYDLIVAGRYPDQRVCPGESRTIDIFDGKTGALKYQLHDPNAPGIISLNKFSPMGDVLGSGMGFSILIWSREDEKIVDKEQDRLMREMGEEIGSGTSGVRPQHQTHHCPLEAGDFQN</sequence>
<dbReference type="EMBL" id="JAFJMO010000007">
    <property type="protein sequence ID" value="KAJ8272345.1"/>
    <property type="molecule type" value="Genomic_DNA"/>
</dbReference>
<evidence type="ECO:0000256" key="11">
    <source>
        <dbReference type="ARBA" id="ARBA00031670"/>
    </source>
</evidence>
<dbReference type="PANTHER" id="PTHR15169">
    <property type="entry name" value="DAMAGE-SPECIFIC DNA BINDING PROTEIN 2"/>
    <property type="match status" value="1"/>
</dbReference>
<evidence type="ECO:0000313" key="15">
    <source>
        <dbReference type="Proteomes" id="UP001152803"/>
    </source>
</evidence>
<keyword evidence="6" id="KW-0227">DNA damage</keyword>
<gene>
    <name evidence="14" type="ORF">COCON_G00112040</name>
</gene>
<keyword evidence="4 12" id="KW-0853">WD repeat</keyword>
<evidence type="ECO:0000256" key="5">
    <source>
        <dbReference type="ARBA" id="ARBA00022737"/>
    </source>
</evidence>
<organism evidence="14 15">
    <name type="scientific">Conger conger</name>
    <name type="common">Conger eel</name>
    <name type="synonym">Muraena conger</name>
    <dbReference type="NCBI Taxonomy" id="82655"/>
    <lineage>
        <taxon>Eukaryota</taxon>
        <taxon>Metazoa</taxon>
        <taxon>Chordata</taxon>
        <taxon>Craniata</taxon>
        <taxon>Vertebrata</taxon>
        <taxon>Euteleostomi</taxon>
        <taxon>Actinopterygii</taxon>
        <taxon>Neopterygii</taxon>
        <taxon>Teleostei</taxon>
        <taxon>Anguilliformes</taxon>
        <taxon>Congridae</taxon>
        <taxon>Conger</taxon>
    </lineage>
</organism>
<dbReference type="PROSITE" id="PS00678">
    <property type="entry name" value="WD_REPEATS_1"/>
    <property type="match status" value="1"/>
</dbReference>
<dbReference type="PROSITE" id="PS50082">
    <property type="entry name" value="WD_REPEATS_2"/>
    <property type="match status" value="1"/>
</dbReference>
<keyword evidence="5" id="KW-0677">Repeat</keyword>
<dbReference type="GO" id="GO:0080008">
    <property type="term" value="C:Cul4-RING E3 ubiquitin ligase complex"/>
    <property type="evidence" value="ECO:0007669"/>
    <property type="project" value="InterPro"/>
</dbReference>
<dbReference type="Pfam" id="PF00400">
    <property type="entry name" value="WD40"/>
    <property type="match status" value="1"/>
</dbReference>
<dbReference type="GO" id="GO:0003684">
    <property type="term" value="F:damaged DNA binding"/>
    <property type="evidence" value="ECO:0007669"/>
    <property type="project" value="InterPro"/>
</dbReference>
<dbReference type="OrthoDB" id="9890280at2759"/>
<dbReference type="AlphaFoldDB" id="A0A9Q1DJU5"/>
<reference evidence="14" key="1">
    <citation type="journal article" date="2023" name="Science">
        <title>Genome structures resolve the early diversification of teleost fishes.</title>
        <authorList>
            <person name="Parey E."/>
            <person name="Louis A."/>
            <person name="Montfort J."/>
            <person name="Bouchez O."/>
            <person name="Roques C."/>
            <person name="Iampietro C."/>
            <person name="Lluch J."/>
            <person name="Castinel A."/>
            <person name="Donnadieu C."/>
            <person name="Desvignes T."/>
            <person name="Floi Bucao C."/>
            <person name="Jouanno E."/>
            <person name="Wen M."/>
            <person name="Mejri S."/>
            <person name="Dirks R."/>
            <person name="Jansen H."/>
            <person name="Henkel C."/>
            <person name="Chen W.J."/>
            <person name="Zahm M."/>
            <person name="Cabau C."/>
            <person name="Klopp C."/>
            <person name="Thompson A.W."/>
            <person name="Robinson-Rechavi M."/>
            <person name="Braasch I."/>
            <person name="Lecointre G."/>
            <person name="Bobe J."/>
            <person name="Postlethwait J.H."/>
            <person name="Berthelot C."/>
            <person name="Roest Crollius H."/>
            <person name="Guiguen Y."/>
        </authorList>
    </citation>
    <scope>NUCLEOTIDE SEQUENCE</scope>
    <source>
        <strain evidence="14">Concon-B</strain>
    </source>
</reference>
<evidence type="ECO:0000313" key="14">
    <source>
        <dbReference type="EMBL" id="KAJ8272345.1"/>
    </source>
</evidence>
<feature type="region of interest" description="Disordered" evidence="13">
    <location>
        <begin position="1"/>
        <end position="63"/>
    </location>
</feature>
<dbReference type="GO" id="GO:0009411">
    <property type="term" value="P:response to UV"/>
    <property type="evidence" value="ECO:0007669"/>
    <property type="project" value="TreeGrafter"/>
</dbReference>
<evidence type="ECO:0000256" key="8">
    <source>
        <dbReference type="ARBA" id="ARBA00023125"/>
    </source>
</evidence>
<keyword evidence="15" id="KW-1185">Reference proteome</keyword>
<evidence type="ECO:0000256" key="7">
    <source>
        <dbReference type="ARBA" id="ARBA00022786"/>
    </source>
</evidence>
<comment type="subcellular location">
    <subcellularLocation>
        <location evidence="1">Nucleus</location>
    </subcellularLocation>
</comment>
<keyword evidence="8" id="KW-0238">DNA-binding</keyword>
<dbReference type="InterPro" id="IPR033312">
    <property type="entry name" value="DDB2"/>
</dbReference>
<dbReference type="PANTHER" id="PTHR15169:SF0">
    <property type="entry name" value="DNA DAMAGE-BINDING PROTEIN 2"/>
    <property type="match status" value="1"/>
</dbReference>
<dbReference type="Proteomes" id="UP001152803">
    <property type="component" value="Unassembled WGS sequence"/>
</dbReference>
<dbReference type="InterPro" id="IPR015943">
    <property type="entry name" value="WD40/YVTN_repeat-like_dom_sf"/>
</dbReference>
<evidence type="ECO:0000256" key="2">
    <source>
        <dbReference type="ARBA" id="ARBA00005434"/>
    </source>
</evidence>
<proteinExistence type="inferred from homology"/>
<dbReference type="SMART" id="SM00320">
    <property type="entry name" value="WD40"/>
    <property type="match status" value="3"/>
</dbReference>
<keyword evidence="9" id="KW-0234">DNA repair</keyword>
<comment type="similarity">
    <text evidence="2">Belongs to the WD repeat DDB2/WDR76 family.</text>
</comment>
<evidence type="ECO:0000256" key="6">
    <source>
        <dbReference type="ARBA" id="ARBA00022763"/>
    </source>
</evidence>
<dbReference type="InterPro" id="IPR019775">
    <property type="entry name" value="WD40_repeat_CS"/>
</dbReference>
<dbReference type="PROSITE" id="PS50294">
    <property type="entry name" value="WD_REPEATS_REGION"/>
    <property type="match status" value="1"/>
</dbReference>
<evidence type="ECO:0000256" key="10">
    <source>
        <dbReference type="ARBA" id="ARBA00023242"/>
    </source>
</evidence>
<protein>
    <recommendedName>
        <fullName evidence="3">DNA damage-binding protein 2</fullName>
    </recommendedName>
    <alternativeName>
        <fullName evidence="11">Damage-specific DNA-binding protein 2</fullName>
    </alternativeName>
</protein>
<feature type="compositionally biased region" description="Basic and acidic residues" evidence="13">
    <location>
        <begin position="1"/>
        <end position="17"/>
    </location>
</feature>
<dbReference type="SUPFAM" id="SSF50978">
    <property type="entry name" value="WD40 repeat-like"/>
    <property type="match status" value="1"/>
</dbReference>
<evidence type="ECO:0000256" key="13">
    <source>
        <dbReference type="SAM" id="MobiDB-lite"/>
    </source>
</evidence>
<keyword evidence="7" id="KW-0833">Ubl conjugation pathway</keyword>
<feature type="region of interest" description="Disordered" evidence="13">
    <location>
        <begin position="345"/>
        <end position="370"/>
    </location>
</feature>
<dbReference type="InterPro" id="IPR001680">
    <property type="entry name" value="WD40_rpt"/>
</dbReference>
<feature type="repeat" description="WD" evidence="12">
    <location>
        <begin position="144"/>
        <end position="186"/>
    </location>
</feature>
<dbReference type="GO" id="GO:0006281">
    <property type="term" value="P:DNA repair"/>
    <property type="evidence" value="ECO:0007669"/>
    <property type="project" value="UniProtKB-KW"/>
</dbReference>
<comment type="caution">
    <text evidence="14">The sequence shown here is derived from an EMBL/GenBank/DDBJ whole genome shotgun (WGS) entry which is preliminary data.</text>
</comment>
<evidence type="ECO:0000256" key="4">
    <source>
        <dbReference type="ARBA" id="ARBA00022574"/>
    </source>
</evidence>